<proteinExistence type="predicted"/>
<keyword evidence="1" id="KW-0732">Signal</keyword>
<evidence type="ECO:0000313" key="3">
    <source>
        <dbReference type="Proteomes" id="UP000026915"/>
    </source>
</evidence>
<feature type="chain" id="PRO_5001596112" evidence="1">
    <location>
        <begin position="21"/>
        <end position="100"/>
    </location>
</feature>
<dbReference type="AlphaFoldDB" id="A0A061DQ51"/>
<sequence>MRKLMLSLARFRLAFRVMSAYRDVAAVVTGPMGVSGRDIRTNFWVTGKGESSRRRKVRVIWTDLDLADGEKRKGASSRRLRQVKEEKDNSFLRREKDLRD</sequence>
<reference evidence="2 3" key="1">
    <citation type="journal article" date="2013" name="Genome Biol.">
        <title>The genome sequence of the most widely cultivated cacao type and its use to identify candidate genes regulating pod color.</title>
        <authorList>
            <person name="Motamayor J.C."/>
            <person name="Mockaitis K."/>
            <person name="Schmutz J."/>
            <person name="Haiminen N."/>
            <person name="Iii D.L."/>
            <person name="Cornejo O."/>
            <person name="Findley S.D."/>
            <person name="Zheng P."/>
            <person name="Utro F."/>
            <person name="Royaert S."/>
            <person name="Saski C."/>
            <person name="Jenkins J."/>
            <person name="Podicheti R."/>
            <person name="Zhao M."/>
            <person name="Scheffler B.E."/>
            <person name="Stack J.C."/>
            <person name="Feltus F.A."/>
            <person name="Mustiga G.M."/>
            <person name="Amores F."/>
            <person name="Phillips W."/>
            <person name="Marelli J.P."/>
            <person name="May G.D."/>
            <person name="Shapiro H."/>
            <person name="Ma J."/>
            <person name="Bustamante C.D."/>
            <person name="Schnell R.J."/>
            <person name="Main D."/>
            <person name="Gilbert D."/>
            <person name="Parida L."/>
            <person name="Kuhn D.N."/>
        </authorList>
    </citation>
    <scope>NUCLEOTIDE SEQUENCE [LARGE SCALE GENOMIC DNA]</scope>
    <source>
        <strain evidence="3">cv. Matina 1-6</strain>
    </source>
</reference>
<dbReference type="EMBL" id="CM001879">
    <property type="protein sequence ID" value="EOX94181.1"/>
    <property type="molecule type" value="Genomic_DNA"/>
</dbReference>
<dbReference type="InParanoid" id="A0A061DQ51"/>
<dbReference type="Proteomes" id="UP000026915">
    <property type="component" value="Chromosome 1"/>
</dbReference>
<protein>
    <submittedName>
        <fullName evidence="2">Uncharacterized protein</fullName>
    </submittedName>
</protein>
<keyword evidence="3" id="KW-1185">Reference proteome</keyword>
<name>A0A061DQ51_THECC</name>
<accession>A0A061DQ51</accession>
<dbReference type="Gramene" id="EOX94181">
    <property type="protein sequence ID" value="EOX94181"/>
    <property type="gene ID" value="TCM_003584"/>
</dbReference>
<dbReference type="HOGENOM" id="CLU_2311244_0_0_1"/>
<gene>
    <name evidence="2" type="ORF">TCM_003584</name>
</gene>
<feature type="signal peptide" evidence="1">
    <location>
        <begin position="1"/>
        <end position="20"/>
    </location>
</feature>
<evidence type="ECO:0000256" key="1">
    <source>
        <dbReference type="SAM" id="SignalP"/>
    </source>
</evidence>
<organism evidence="2 3">
    <name type="scientific">Theobroma cacao</name>
    <name type="common">Cacao</name>
    <name type="synonym">Cocoa</name>
    <dbReference type="NCBI Taxonomy" id="3641"/>
    <lineage>
        <taxon>Eukaryota</taxon>
        <taxon>Viridiplantae</taxon>
        <taxon>Streptophyta</taxon>
        <taxon>Embryophyta</taxon>
        <taxon>Tracheophyta</taxon>
        <taxon>Spermatophyta</taxon>
        <taxon>Magnoliopsida</taxon>
        <taxon>eudicotyledons</taxon>
        <taxon>Gunneridae</taxon>
        <taxon>Pentapetalae</taxon>
        <taxon>rosids</taxon>
        <taxon>malvids</taxon>
        <taxon>Malvales</taxon>
        <taxon>Malvaceae</taxon>
        <taxon>Byttnerioideae</taxon>
        <taxon>Theobroma</taxon>
    </lineage>
</organism>
<evidence type="ECO:0000313" key="2">
    <source>
        <dbReference type="EMBL" id="EOX94181.1"/>
    </source>
</evidence>